<dbReference type="InterPro" id="IPR004101">
    <property type="entry name" value="Mur_ligase_C"/>
</dbReference>
<keyword evidence="2" id="KW-0547">Nucleotide-binding</keyword>
<reference evidence="5" key="1">
    <citation type="journal article" date="2013" name="Environ. Microbiol.">
        <title>Microbiota from the distal guts of lean and obese adolescents exhibit partial functional redundancy besides clear differences in community structure.</title>
        <authorList>
            <person name="Ferrer M."/>
            <person name="Ruiz A."/>
            <person name="Lanza F."/>
            <person name="Haange S.B."/>
            <person name="Oberbach A."/>
            <person name="Till H."/>
            <person name="Bargiela R."/>
            <person name="Campoy C."/>
            <person name="Segura M.T."/>
            <person name="Richter M."/>
            <person name="von Bergen M."/>
            <person name="Seifert J."/>
            <person name="Suarez A."/>
        </authorList>
    </citation>
    <scope>NUCLEOTIDE SEQUENCE</scope>
</reference>
<dbReference type="InterPro" id="IPR036615">
    <property type="entry name" value="Mur_ligase_C_dom_sf"/>
</dbReference>
<dbReference type="PANTHER" id="PTHR43024:SF1">
    <property type="entry name" value="UDP-N-ACETYLMURAMOYL-TRIPEPTIDE--D-ALANYL-D-ALANINE LIGASE"/>
    <property type="match status" value="1"/>
</dbReference>
<protein>
    <submittedName>
        <fullName evidence="5">UDP-N-acetylmuramoylalanyl-D-glutamyl-2, 6-diaminopimelate--D-alanyl-D-alanyl ligase</fullName>
    </submittedName>
</protein>
<evidence type="ECO:0000256" key="1">
    <source>
        <dbReference type="ARBA" id="ARBA00022598"/>
    </source>
</evidence>
<keyword evidence="3" id="KW-0067">ATP-binding</keyword>
<evidence type="ECO:0000256" key="2">
    <source>
        <dbReference type="ARBA" id="ARBA00022741"/>
    </source>
</evidence>
<feature type="domain" description="Mur ligase C-terminal" evidence="4">
    <location>
        <begin position="31"/>
        <end position="157"/>
    </location>
</feature>
<dbReference type="Pfam" id="PF02875">
    <property type="entry name" value="Mur_ligase_C"/>
    <property type="match status" value="1"/>
</dbReference>
<proteinExistence type="predicted"/>
<evidence type="ECO:0000256" key="3">
    <source>
        <dbReference type="ARBA" id="ARBA00022840"/>
    </source>
</evidence>
<gene>
    <name evidence="5" type="ORF">OBE_13248</name>
</gene>
<dbReference type="InterPro" id="IPR051046">
    <property type="entry name" value="MurCDEF_CellWall_CoF430Synth"/>
</dbReference>
<dbReference type="PANTHER" id="PTHR43024">
    <property type="entry name" value="UDP-N-ACETYLMURAMOYL-TRIPEPTIDE--D-ALANYL-D-ALANINE LIGASE"/>
    <property type="match status" value="1"/>
</dbReference>
<sequence>MAIAIGRKYGVPVKDAIKALKNYKPIAMRGVVHDINGIHVVDDTYNASPDSITSNLHALFDYPGNGRRIAVLADVLELGKDSGKLHEGIGQFIIEEQNKGRRLDYLFTVGKEAAHISDYVKAHSDIPVFSAESKDEVMNELETKLQKEDWVLVKGSRGMKMDEVVKRLIKE</sequence>
<evidence type="ECO:0000313" key="5">
    <source>
        <dbReference type="EMBL" id="EKC52128.1"/>
    </source>
</evidence>
<name>K1S3D2_9ZZZZ</name>
<keyword evidence="1 5" id="KW-0436">Ligase</keyword>
<comment type="caution">
    <text evidence="5">The sequence shown here is derived from an EMBL/GenBank/DDBJ whole genome shotgun (WGS) entry which is preliminary data.</text>
</comment>
<dbReference type="SUPFAM" id="SSF53244">
    <property type="entry name" value="MurD-like peptide ligases, peptide-binding domain"/>
    <property type="match status" value="1"/>
</dbReference>
<accession>K1S3D2</accession>
<organism evidence="5">
    <name type="scientific">human gut metagenome</name>
    <dbReference type="NCBI Taxonomy" id="408170"/>
    <lineage>
        <taxon>unclassified sequences</taxon>
        <taxon>metagenomes</taxon>
        <taxon>organismal metagenomes</taxon>
    </lineage>
</organism>
<dbReference type="GO" id="GO:0005524">
    <property type="term" value="F:ATP binding"/>
    <property type="evidence" value="ECO:0007669"/>
    <property type="project" value="UniProtKB-KW"/>
</dbReference>
<dbReference type="Gene3D" id="3.90.190.20">
    <property type="entry name" value="Mur ligase, C-terminal domain"/>
    <property type="match status" value="1"/>
</dbReference>
<dbReference type="AlphaFoldDB" id="K1S3D2"/>
<dbReference type="GO" id="GO:0016881">
    <property type="term" value="F:acid-amino acid ligase activity"/>
    <property type="evidence" value="ECO:0007669"/>
    <property type="project" value="InterPro"/>
</dbReference>
<evidence type="ECO:0000259" key="4">
    <source>
        <dbReference type="Pfam" id="PF02875"/>
    </source>
</evidence>
<dbReference type="EMBL" id="AJWZ01009152">
    <property type="protein sequence ID" value="EKC52128.1"/>
    <property type="molecule type" value="Genomic_DNA"/>
</dbReference>